<proteinExistence type="predicted"/>
<dbReference type="InterPro" id="IPR050708">
    <property type="entry name" value="T6SS_VgrG/RHS"/>
</dbReference>
<dbReference type="NCBIfam" id="TIGR01643">
    <property type="entry name" value="YD_repeat_2x"/>
    <property type="match status" value="1"/>
</dbReference>
<organism evidence="3 4">
    <name type="scientific">Actinocatenispora comari</name>
    <dbReference type="NCBI Taxonomy" id="2807577"/>
    <lineage>
        <taxon>Bacteria</taxon>
        <taxon>Bacillati</taxon>
        <taxon>Actinomycetota</taxon>
        <taxon>Actinomycetes</taxon>
        <taxon>Micromonosporales</taxon>
        <taxon>Micromonosporaceae</taxon>
        <taxon>Actinocatenispora</taxon>
    </lineage>
</organism>
<accession>A0A8J4ADC1</accession>
<evidence type="ECO:0000256" key="1">
    <source>
        <dbReference type="SAM" id="MobiDB-lite"/>
    </source>
</evidence>
<feature type="signal peptide" evidence="2">
    <location>
        <begin position="1"/>
        <end position="43"/>
    </location>
</feature>
<dbReference type="EMBL" id="BOPO01000082">
    <property type="protein sequence ID" value="GIL28963.1"/>
    <property type="molecule type" value="Genomic_DNA"/>
</dbReference>
<dbReference type="NCBIfam" id="TIGR03696">
    <property type="entry name" value="Rhs_assc_core"/>
    <property type="match status" value="1"/>
</dbReference>
<name>A0A8J4ADC1_9ACTN</name>
<evidence type="ECO:0008006" key="5">
    <source>
        <dbReference type="Google" id="ProtNLM"/>
    </source>
</evidence>
<feature type="region of interest" description="Disordered" evidence="1">
    <location>
        <begin position="1369"/>
        <end position="1399"/>
    </location>
</feature>
<feature type="region of interest" description="Disordered" evidence="1">
    <location>
        <begin position="1640"/>
        <end position="1667"/>
    </location>
</feature>
<dbReference type="InterPro" id="IPR022385">
    <property type="entry name" value="Rhs_assc_core"/>
</dbReference>
<dbReference type="PANTHER" id="PTHR32305">
    <property type="match status" value="1"/>
</dbReference>
<dbReference type="PANTHER" id="PTHR32305:SF17">
    <property type="entry name" value="TRNA NUCLEASE WAPA"/>
    <property type="match status" value="1"/>
</dbReference>
<reference evidence="4" key="1">
    <citation type="journal article" date="2021" name="Int. J. Syst. Evol. Microbiol.">
        <title>Actinocatenispora comari sp. nov., an endophytic actinomycete isolated from aerial parts of Comarum salesowianum.</title>
        <authorList>
            <person name="Oyunbileg N."/>
            <person name="Iizaka Y."/>
            <person name="Hamada M."/>
            <person name="Davaapurev B.O."/>
            <person name="Fukumoto A."/>
            <person name="Tsetseg B."/>
            <person name="Kato F."/>
            <person name="Tamura T."/>
            <person name="Batkhuu J."/>
            <person name="Anzai Y."/>
        </authorList>
    </citation>
    <scope>NUCLEOTIDE SEQUENCE [LARGE SCALE GENOMIC DNA]</scope>
    <source>
        <strain evidence="4">NUM-2625</strain>
    </source>
</reference>
<dbReference type="InterPro" id="IPR006530">
    <property type="entry name" value="YD"/>
</dbReference>
<dbReference type="PROSITE" id="PS51257">
    <property type="entry name" value="PROKAR_LIPOPROTEIN"/>
    <property type="match status" value="1"/>
</dbReference>
<comment type="caution">
    <text evidence="3">The sequence shown here is derived from an EMBL/GenBank/DDBJ whole genome shotgun (WGS) entry which is preliminary data.</text>
</comment>
<evidence type="ECO:0000256" key="2">
    <source>
        <dbReference type="SAM" id="SignalP"/>
    </source>
</evidence>
<gene>
    <name evidence="3" type="ORF">NUM_42170</name>
</gene>
<sequence>MPHALLRVKAARSRRRAAVGRWAASAGAALLAGCLLVATPAAAAPGSDELWSPFPLPETPSVPVTNVNRASSASTHSTMRSTAPRAPHWPTAGSATIGITPIDPADAAIAAAAGHPGQHRLATAAGIPVSVSAPGTLTTGRLPVSTKARSAAKTASAAAATRQVKVAVTSRAQARRAGVDGLVVSVAPVDTTGKSGVSVGVDYSAIVDAYGGDYAARLHLVRLPNCVLTTPTVKRCQRQTPVAASSNDLTGGQLVADLTLPAASGTDGGAVVLAAVGGAGSGAGTYAATPLKASGDWSVGNTGAFSYSYPITVPPALGGDGPGVALSYSSSSVDGRTSANNSQASWIGDGWDYTPGFIERSYKSCDDDGHDAVFENCWAGDNATLSLGGKSNRLVPTGSGNTWRLSDDDGSLVEQIDGASNGLHAGTYWKVTTQDGTVYLFGAEHLPTANGGDGSDDATNAAWGAPVYGDDDGEPCHAGTFDASRCTQGWRWNLDFVIDTHHDITVYHYRTETNYYGAGTTHTPTSYVRGGVPTSISYGQQVADYVAGKNPAAQVLFGVAQRCDTTGGFDCSKALSKDTASHWPDVPYDQHCDSSGTCDTHNPTFWSQLRLSTITTRVWDLSLSTPGWSTVDKYTLSQTYPDPGDIGQGGTYEPGKAMWLASIQHTGADTRGGGSSVALDKTTFDGKDALANRVDGIITPSDVAPIRRFRLFGLTTETGEKITVTYDTTATTGCDRSSPPTEDNDTRPCYPVRWTPDGYTDPILDWFYTYPVTEVDENDNGDLWTADQSPAKVTTYSYSGAAWHRDDSEFTPTKTRTWGQFRGYHAITTRTGKTPDPITQSTSWYLQGMNGDVRKDGSKRSVSFTDSAGDTITDNPAWNGTSYQTTTYSSDGGSAQTQTMNHPWQSAATATKTRSGLPDLIARYSNTDRVDTRDKLADGTWRTAETVTTFDNGTGLATAVDDKGQIDADGKPVGGTTPEKCTHTRYATDTDRNIRSLPAEVITNQGACSSTVGASTLSASRTYYDGSTTLGTVTAAGDATTSQALKTASPAVTWAAASTSTYDVYGRVTKTVDPLGRATSTSYGDTATARQYLPVSGSVTNPKGWTTSTTYDPGRQLPLASTDVNNRLTTETYDGLGRLTQVWLPSHPKATYASTPSMKFSYATTNDAYVAVTTQTLHDSGLYDTDIKIYDSLLRLRQEQSMPRNGATHARLIAATAYDSHGWTIDSVQAFYNTESDPATTPIQIVPSKTPAETRTSFDGQGRATASTLYSNSTAQWTTTTAYPGADETDTTPPAGGTPTATITDARGQKTQLRQFHGAAATGAYDLSYYSYDAAGRQTKLVGPLAQSANPSDSKLLWTTSYDAAGNTVKATDPDTGTTTSNYNDDNEQVSSTDNAGQTLSTDYDVLGRKTAVHNGDTSGPIINAWSYDTADGGKGQLATATTYAADGTTPTWTHSIAGYNAFGKPTGETTTVPAGAYGNTAAISYATTTSYSPVMGLPNTTTIKETGTNNLIGTETYGIGYNETGLPVTTGGLDTYVTWANYDPHGRLIRATDSVMPKQVAVTNNWDEPTGRLLNATVSKEDGNAAVDSTTYTYNPAGQVTSATDTQDGGGTASTDRQCFDYDYLGRITNAWTDAGATHTAPTPSVQGVGGCDTTDPSTASLSGPAPYWQSYSYDLTGNRIASTDHATTPGGADRTTTETYDGLDTQHAVHTVTNGDTTTSWDYDADGRPTGTTTATGGTVNPDTSQAFTWNAAGKLATLTTGTPDQPKHSTGYGYDADGNLIARTTDGMTTVYLGGDAIQLSGGSVTEIDRTYDFPDGPSAVRVATTSGSSLHWQAADPHGTGTVDITADGLAVTRRLYTPFGQDRTPTTSQGWAGDKGFVGGTRDDTNQLTNLGARQYSATLGRFLNPDPLLDHDSPQQWNGYAYSNNAPPNSCDPDGRMIRGDDGRGYGTAKQVDKANREYYWMHPERLSKNDPNYSRTGPKMHPTKSCKSGIYGPGGACLDAKMPQVRQGNLTNGSDAYALALASQIHASCFFDKAQIICTGSGSVYSRPITIGDILFYPNSSGDLGRQKKFEAQRRAAIAKKASKRTADIYGPNLLRHEAVHSDQWTHFSSVGQYAAVYYALSLSSLWHCGDAAICNLFEVQANLYWGGYKDYRYLKPSAGSTPRPVPGASPRPVN</sequence>
<feature type="chain" id="PRO_5035226233" description="Intein C-terminal splicing domain-containing protein" evidence="2">
    <location>
        <begin position="44"/>
        <end position="2182"/>
    </location>
</feature>
<dbReference type="Proteomes" id="UP000614996">
    <property type="component" value="Unassembled WGS sequence"/>
</dbReference>
<evidence type="ECO:0000313" key="3">
    <source>
        <dbReference type="EMBL" id="GIL28963.1"/>
    </source>
</evidence>
<feature type="compositionally biased region" description="Polar residues" evidence="1">
    <location>
        <begin position="1375"/>
        <end position="1399"/>
    </location>
</feature>
<dbReference type="Gene3D" id="2.180.10.10">
    <property type="entry name" value="RHS repeat-associated core"/>
    <property type="match status" value="2"/>
</dbReference>
<protein>
    <recommendedName>
        <fullName evidence="5">Intein C-terminal splicing domain-containing protein</fullName>
    </recommendedName>
</protein>
<evidence type="ECO:0000313" key="4">
    <source>
        <dbReference type="Proteomes" id="UP000614996"/>
    </source>
</evidence>
<keyword evidence="4" id="KW-1185">Reference proteome</keyword>
<keyword evidence="2" id="KW-0732">Signal</keyword>
<dbReference type="RefSeq" id="WP_207126675.1">
    <property type="nucleotide sequence ID" value="NZ_BOPO01000082.1"/>
</dbReference>